<dbReference type="AlphaFoldDB" id="A0A0G0TWD9"/>
<feature type="transmembrane region" description="Helical" evidence="1">
    <location>
        <begin position="255"/>
        <end position="277"/>
    </location>
</feature>
<evidence type="ECO:0000256" key="1">
    <source>
        <dbReference type="SAM" id="Phobius"/>
    </source>
</evidence>
<feature type="transmembrane region" description="Helical" evidence="1">
    <location>
        <begin position="210"/>
        <end position="243"/>
    </location>
</feature>
<accession>A0A0G0TWD9</accession>
<reference evidence="2 3" key="1">
    <citation type="journal article" date="2015" name="Nature">
        <title>rRNA introns, odd ribosomes, and small enigmatic genomes across a large radiation of phyla.</title>
        <authorList>
            <person name="Brown C.T."/>
            <person name="Hug L.A."/>
            <person name="Thomas B.C."/>
            <person name="Sharon I."/>
            <person name="Castelle C.J."/>
            <person name="Singh A."/>
            <person name="Wilkins M.J."/>
            <person name="Williams K.H."/>
            <person name="Banfield J.F."/>
        </authorList>
    </citation>
    <scope>NUCLEOTIDE SEQUENCE [LARGE SCALE GENOMIC DNA]</scope>
</reference>
<dbReference type="InterPro" id="IPR018580">
    <property type="entry name" value="Uncharacterised_YfhO"/>
</dbReference>
<keyword evidence="1" id="KW-0812">Transmembrane</keyword>
<evidence type="ECO:0008006" key="4">
    <source>
        <dbReference type="Google" id="ProtNLM"/>
    </source>
</evidence>
<feature type="transmembrane region" description="Helical" evidence="1">
    <location>
        <begin position="160"/>
        <end position="180"/>
    </location>
</feature>
<gene>
    <name evidence="2" type="ORF">UT84_C0001G0090</name>
</gene>
<dbReference type="Pfam" id="PF09586">
    <property type="entry name" value="YfhO"/>
    <property type="match status" value="1"/>
</dbReference>
<dbReference type="PANTHER" id="PTHR38454">
    <property type="entry name" value="INTEGRAL MEMBRANE PROTEIN-RELATED"/>
    <property type="match status" value="1"/>
</dbReference>
<dbReference type="EMBL" id="LBYI01000001">
    <property type="protein sequence ID" value="KKR51405.1"/>
    <property type="molecule type" value="Genomic_DNA"/>
</dbReference>
<keyword evidence="1" id="KW-1133">Transmembrane helix</keyword>
<evidence type="ECO:0000313" key="3">
    <source>
        <dbReference type="Proteomes" id="UP000034531"/>
    </source>
</evidence>
<name>A0A0G0TWD9_9BACT</name>
<organism evidence="2 3">
    <name type="scientific">Candidatus Curtissbacteria bacterium GW2011_GWA1_40_16</name>
    <dbReference type="NCBI Taxonomy" id="1618405"/>
    <lineage>
        <taxon>Bacteria</taxon>
        <taxon>Candidatus Curtissiibacteriota</taxon>
    </lineage>
</organism>
<dbReference type="Proteomes" id="UP000034531">
    <property type="component" value="Unassembled WGS sequence"/>
</dbReference>
<feature type="transmembrane region" description="Helical" evidence="1">
    <location>
        <begin position="133"/>
        <end position="153"/>
    </location>
</feature>
<feature type="transmembrane region" description="Helical" evidence="1">
    <location>
        <begin position="467"/>
        <end position="487"/>
    </location>
</feature>
<feature type="transmembrane region" description="Helical" evidence="1">
    <location>
        <begin position="790"/>
        <end position="811"/>
    </location>
</feature>
<feature type="transmembrane region" description="Helical" evidence="1">
    <location>
        <begin position="425"/>
        <end position="447"/>
    </location>
</feature>
<dbReference type="PANTHER" id="PTHR38454:SF1">
    <property type="entry name" value="INTEGRAL MEMBRANE PROTEIN"/>
    <property type="match status" value="1"/>
</dbReference>
<evidence type="ECO:0000313" key="2">
    <source>
        <dbReference type="EMBL" id="KKR51405.1"/>
    </source>
</evidence>
<protein>
    <recommendedName>
        <fullName evidence="4">Membrane protein 6-pyruvoyl-tetrahydropterin synthase-related domain-containing protein</fullName>
    </recommendedName>
</protein>
<feature type="transmembrane region" description="Helical" evidence="1">
    <location>
        <begin position="12"/>
        <end position="35"/>
    </location>
</feature>
<feature type="transmembrane region" description="Helical" evidence="1">
    <location>
        <begin position="499"/>
        <end position="517"/>
    </location>
</feature>
<comment type="caution">
    <text evidence="2">The sequence shown here is derived from an EMBL/GenBank/DDBJ whole genome shotgun (WGS) entry which is preliminary data.</text>
</comment>
<keyword evidence="1" id="KW-0472">Membrane</keyword>
<feature type="transmembrane region" description="Helical" evidence="1">
    <location>
        <begin position="329"/>
        <end position="346"/>
    </location>
</feature>
<feature type="transmembrane region" description="Helical" evidence="1">
    <location>
        <begin position="353"/>
        <end position="373"/>
    </location>
</feature>
<sequence>MENKKEIQKVPGLLESGYPVIIVALVTLLIFFKIFTKGLYPIPADLLVSFYFPWYSGGWPGYDPWTTHKEMLAADTIRQIYLWKEFAAEQFASGNFPLWNPYTFSGQPLAANFQSSVYYPLNVFYFLTDSRNAWILLVTIQPFLAGIFMYMAIKSFKLPNVPALFGSIAFMFSSYFITWLENGNVSQSYLWLPLTIFAINKFFEKFKIRYLLTLTIVIALSILAGHPQTVIYIAIATFLFFTYKTLENKLSLKYLIYYFVSLISALLLCSIQLLPTYSFYQTSPIHLPFAKDVFDRSILPIPNLITFFASDFFGHPATNNFWNVSYGDFSPYFGVIPLIFSLWGVYKLFKNRFIKFATLTSAFFVLAAIKGPVTFLIKQFQIPLLDATSPSRFLSITFLFLIIISAFGISDFLENLKSDKYLKSFLKFLGALSSVYILMWGFTFLGKLMLQPQSTWLVNLSVTQHNLILPTAMFLVVPFSLMAFLIFKKLKIFNGPSMKYGIILMIFVVTLIGGVYYSNKFLPVAPKKFIFPDHPILTWLNNNGGINRFYGGGTAHIDYNFPAHYKIFGVEGYDTLRLERYAQLLASSFTGKVPQTYFRSDAVVPDSNNGYRKRLFDLLGVKYLLDKEDNPRTGADWHYERFPGENIKGIIQYNRPQIYLREDAMPRVFTSNNFVVAKNDDEIIDNIYNPDFDLKTIILEEPPNLEITNSQEPIKTPEIISYLPNTAVFKTNNDSNSILFLSDVYSKGWRAYIDNHRAPILRADYAFRAVAVPAGEHLIKFEYFPDSFRYGLYLTIFSSITIILLSAWSIFKNKF</sequence>
<proteinExistence type="predicted"/>
<feature type="transmembrane region" description="Helical" evidence="1">
    <location>
        <begin position="393"/>
        <end position="413"/>
    </location>
</feature>